<dbReference type="STRING" id="1278298.GCA_000428685_01150"/>
<dbReference type="Gene3D" id="3.40.1350.10">
    <property type="match status" value="1"/>
</dbReference>
<dbReference type="PANTHER" id="PTHR30015">
    <property type="entry name" value="MRR RESTRICTION SYSTEM PROTEIN"/>
    <property type="match status" value="1"/>
</dbReference>
<dbReference type="InterPro" id="IPR052906">
    <property type="entry name" value="Type_IV_Methyl-Rstrct_Enzyme"/>
</dbReference>
<evidence type="ECO:0000313" key="4">
    <source>
        <dbReference type="Proteomes" id="UP000276899"/>
    </source>
</evidence>
<protein>
    <submittedName>
        <fullName evidence="3">EcoKMrr</fullName>
    </submittedName>
</protein>
<dbReference type="GO" id="GO:0015666">
    <property type="term" value="F:restriction endodeoxyribonuclease activity"/>
    <property type="evidence" value="ECO:0007669"/>
    <property type="project" value="TreeGrafter"/>
</dbReference>
<dbReference type="EMBL" id="LR134363">
    <property type="protein sequence ID" value="VEG73482.1"/>
    <property type="molecule type" value="Genomic_DNA"/>
</dbReference>
<name>A0A448K983_9ACTO</name>
<dbReference type="GO" id="GO:0003677">
    <property type="term" value="F:DNA binding"/>
    <property type="evidence" value="ECO:0007669"/>
    <property type="project" value="InterPro"/>
</dbReference>
<dbReference type="KEGG" id="asla:NCTC11923_00087"/>
<organism evidence="3 4">
    <name type="scientific">Actinomyces slackii</name>
    <dbReference type="NCBI Taxonomy" id="52774"/>
    <lineage>
        <taxon>Bacteria</taxon>
        <taxon>Bacillati</taxon>
        <taxon>Actinomycetota</taxon>
        <taxon>Actinomycetes</taxon>
        <taxon>Actinomycetales</taxon>
        <taxon>Actinomycetaceae</taxon>
        <taxon>Actinomyces</taxon>
    </lineage>
</organism>
<dbReference type="Pfam" id="PF04471">
    <property type="entry name" value="Mrr_cat"/>
    <property type="match status" value="1"/>
</dbReference>
<evidence type="ECO:0000259" key="2">
    <source>
        <dbReference type="Pfam" id="PF14338"/>
    </source>
</evidence>
<keyword evidence="4" id="KW-1185">Reference proteome</keyword>
<proteinExistence type="predicted"/>
<dbReference type="Pfam" id="PF14338">
    <property type="entry name" value="Mrr_N"/>
    <property type="match status" value="1"/>
</dbReference>
<dbReference type="Proteomes" id="UP000276899">
    <property type="component" value="Chromosome"/>
</dbReference>
<dbReference type="PANTHER" id="PTHR30015:SF7">
    <property type="entry name" value="TYPE IV METHYL-DIRECTED RESTRICTION ENZYME ECOKMRR"/>
    <property type="match status" value="1"/>
</dbReference>
<reference evidence="3 4" key="1">
    <citation type="submission" date="2018-12" db="EMBL/GenBank/DDBJ databases">
        <authorList>
            <consortium name="Pathogen Informatics"/>
        </authorList>
    </citation>
    <scope>NUCLEOTIDE SEQUENCE [LARGE SCALE GENOMIC DNA]</scope>
    <source>
        <strain evidence="3 4">NCTC11923</strain>
    </source>
</reference>
<evidence type="ECO:0000259" key="1">
    <source>
        <dbReference type="Pfam" id="PF04471"/>
    </source>
</evidence>
<feature type="domain" description="Restriction system protein Mrr-like N-terminal" evidence="2">
    <location>
        <begin position="10"/>
        <end position="94"/>
    </location>
</feature>
<sequence>MGGVVPVPGWEQMLTPVLQVLDDGEVRRNREIKRLVIARLALSQEQQAVVISSGESMAANRVGWALSYLAQGGAVERHLRSSYRITPIGLQLLDEHPTGMIEKHLRSLPGYIGPQLERPTVPAAKVIEQFIDAAATAVDPLEQIDHVLDHLHESVGTDLLARMNSQDPVFFEQAALDLLMAMGYGGSEGGAARARLAKGGGLEGVIDQDFLGLARLYVRAVRAGAGVGAGEGLITAPGVHDFAEAMAAAQTDRGVFLTTGAFSEAAEQAAREETAGRIILIDGRTMASLMIRHGVGVQERHTVRIVEVDEDYFE</sequence>
<dbReference type="GO" id="GO:0009307">
    <property type="term" value="P:DNA restriction-modification system"/>
    <property type="evidence" value="ECO:0007669"/>
    <property type="project" value="InterPro"/>
</dbReference>
<feature type="domain" description="Restriction endonuclease type IV Mrr" evidence="1">
    <location>
        <begin position="165"/>
        <end position="290"/>
    </location>
</feature>
<dbReference type="AlphaFoldDB" id="A0A448K983"/>
<evidence type="ECO:0000313" key="3">
    <source>
        <dbReference type="EMBL" id="VEG73482.1"/>
    </source>
</evidence>
<dbReference type="InterPro" id="IPR007560">
    <property type="entry name" value="Restrct_endonuc_IV_Mrr"/>
</dbReference>
<dbReference type="InterPro" id="IPR025745">
    <property type="entry name" value="Mrr-like_N_dom"/>
</dbReference>
<dbReference type="InterPro" id="IPR011856">
    <property type="entry name" value="tRNA_endonuc-like_dom_sf"/>
</dbReference>
<gene>
    <name evidence="3" type="primary">mrr_2</name>
    <name evidence="3" type="ORF">NCTC11923_00087</name>
</gene>
<accession>A0A448K983</accession>